<dbReference type="Pfam" id="PF00196">
    <property type="entry name" value="GerE"/>
    <property type="match status" value="1"/>
</dbReference>
<dbReference type="SUPFAM" id="SSF46894">
    <property type="entry name" value="C-terminal effector domain of the bipartite response regulators"/>
    <property type="match status" value="1"/>
</dbReference>
<protein>
    <submittedName>
        <fullName evidence="8">Response regulator transcription factor</fullName>
    </submittedName>
</protein>
<evidence type="ECO:0000256" key="5">
    <source>
        <dbReference type="SAM" id="MobiDB-lite"/>
    </source>
</evidence>
<keyword evidence="3" id="KW-0804">Transcription</keyword>
<dbReference type="PRINTS" id="PR00038">
    <property type="entry name" value="HTHLUXR"/>
</dbReference>
<evidence type="ECO:0000259" key="7">
    <source>
        <dbReference type="PROSITE" id="PS50110"/>
    </source>
</evidence>
<accession>A0A5M6IY67</accession>
<sequence length="255" mass="27435">MAPDGNEPNDFDDTDEVDLELIPNGDNPAEEMSITDCARVFVISDIRLLQESVVVGLSHSDNMNVIGWADSTEGPARVATERPDVVLLDAGASNGFTLPPLLRRLVPGLCVVVFGVASNEADIMAWAEAGASGYVARNGSGSDLIAAVKAALRGEISCSARVTGRLFARIAELSERRYPNETAELLTTRERQVMSLVEQGLSNKEIARELGIGPATVKNHIHRILRKLRARGRGEAAARLRRHGEALSHSMCNGN</sequence>
<dbReference type="OrthoDB" id="9814495at2"/>
<feature type="domain" description="HTH luxR-type" evidence="6">
    <location>
        <begin position="179"/>
        <end position="244"/>
    </location>
</feature>
<dbReference type="GO" id="GO:0003677">
    <property type="term" value="F:DNA binding"/>
    <property type="evidence" value="ECO:0007669"/>
    <property type="project" value="UniProtKB-KW"/>
</dbReference>
<organism evidence="8 9">
    <name type="scientific">Rhodovastum atsumiense</name>
    <dbReference type="NCBI Taxonomy" id="504468"/>
    <lineage>
        <taxon>Bacteria</taxon>
        <taxon>Pseudomonadati</taxon>
        <taxon>Pseudomonadota</taxon>
        <taxon>Alphaproteobacteria</taxon>
        <taxon>Acetobacterales</taxon>
        <taxon>Acetobacteraceae</taxon>
        <taxon>Rhodovastum</taxon>
    </lineage>
</organism>
<keyword evidence="2" id="KW-0238">DNA-binding</keyword>
<gene>
    <name evidence="8" type="ORF">F1189_06115</name>
</gene>
<dbReference type="RefSeq" id="WP_150039767.1">
    <property type="nucleotide sequence ID" value="NZ_VWPK01000007.1"/>
</dbReference>
<evidence type="ECO:0000313" key="9">
    <source>
        <dbReference type="Proteomes" id="UP000325255"/>
    </source>
</evidence>
<dbReference type="EMBL" id="VWPK01000007">
    <property type="protein sequence ID" value="KAA5613262.1"/>
    <property type="molecule type" value="Genomic_DNA"/>
</dbReference>
<dbReference type="PANTHER" id="PTHR43214:SF41">
    <property type="entry name" value="NITRATE_NITRITE RESPONSE REGULATOR PROTEIN NARP"/>
    <property type="match status" value="1"/>
</dbReference>
<dbReference type="Gene3D" id="3.40.50.2300">
    <property type="match status" value="1"/>
</dbReference>
<dbReference type="AlphaFoldDB" id="A0A5M6IY67"/>
<feature type="region of interest" description="Disordered" evidence="5">
    <location>
        <begin position="1"/>
        <end position="28"/>
    </location>
</feature>
<reference evidence="8 9" key="1">
    <citation type="submission" date="2019-09" db="EMBL/GenBank/DDBJ databases">
        <title>Genome sequence of Rhodovastum atsumiense, a diverse member of the Acetobacteraceae family of non-sulfur purple photosynthetic bacteria.</title>
        <authorList>
            <person name="Meyer T."/>
            <person name="Kyndt J."/>
        </authorList>
    </citation>
    <scope>NUCLEOTIDE SEQUENCE [LARGE SCALE GENOMIC DNA]</scope>
    <source>
        <strain evidence="8 9">DSM 21279</strain>
    </source>
</reference>
<evidence type="ECO:0000256" key="2">
    <source>
        <dbReference type="ARBA" id="ARBA00023125"/>
    </source>
</evidence>
<dbReference type="PROSITE" id="PS00622">
    <property type="entry name" value="HTH_LUXR_1"/>
    <property type="match status" value="1"/>
</dbReference>
<feature type="compositionally biased region" description="Acidic residues" evidence="5">
    <location>
        <begin position="7"/>
        <end position="19"/>
    </location>
</feature>
<dbReference type="InterPro" id="IPR001789">
    <property type="entry name" value="Sig_transdc_resp-reg_receiver"/>
</dbReference>
<dbReference type="GO" id="GO:0006355">
    <property type="term" value="P:regulation of DNA-templated transcription"/>
    <property type="evidence" value="ECO:0007669"/>
    <property type="project" value="InterPro"/>
</dbReference>
<proteinExistence type="predicted"/>
<keyword evidence="1" id="KW-0805">Transcription regulation</keyword>
<feature type="domain" description="Response regulatory" evidence="7">
    <location>
        <begin position="39"/>
        <end position="152"/>
    </location>
</feature>
<dbReference type="SMART" id="SM00448">
    <property type="entry name" value="REC"/>
    <property type="match status" value="1"/>
</dbReference>
<comment type="caution">
    <text evidence="8">The sequence shown here is derived from an EMBL/GenBank/DDBJ whole genome shotgun (WGS) entry which is preliminary data.</text>
</comment>
<dbReference type="GO" id="GO:0000160">
    <property type="term" value="P:phosphorelay signal transduction system"/>
    <property type="evidence" value="ECO:0007669"/>
    <property type="project" value="InterPro"/>
</dbReference>
<keyword evidence="4" id="KW-0597">Phosphoprotein</keyword>
<name>A0A5M6IY67_9PROT</name>
<dbReference type="CDD" id="cd06170">
    <property type="entry name" value="LuxR_C_like"/>
    <property type="match status" value="1"/>
</dbReference>
<dbReference type="InterPro" id="IPR016032">
    <property type="entry name" value="Sig_transdc_resp-reg_C-effctor"/>
</dbReference>
<dbReference type="SUPFAM" id="SSF52172">
    <property type="entry name" value="CheY-like"/>
    <property type="match status" value="1"/>
</dbReference>
<dbReference type="Proteomes" id="UP000325255">
    <property type="component" value="Unassembled WGS sequence"/>
</dbReference>
<evidence type="ECO:0000313" key="8">
    <source>
        <dbReference type="EMBL" id="KAA5613262.1"/>
    </source>
</evidence>
<dbReference type="PROSITE" id="PS50110">
    <property type="entry name" value="RESPONSE_REGULATORY"/>
    <property type="match status" value="1"/>
</dbReference>
<dbReference type="SMART" id="SM00421">
    <property type="entry name" value="HTH_LUXR"/>
    <property type="match status" value="1"/>
</dbReference>
<dbReference type="InterPro" id="IPR011006">
    <property type="entry name" value="CheY-like_superfamily"/>
</dbReference>
<feature type="modified residue" description="4-aspartylphosphate" evidence="4">
    <location>
        <position position="89"/>
    </location>
</feature>
<evidence type="ECO:0000256" key="4">
    <source>
        <dbReference type="PROSITE-ProRule" id="PRU00169"/>
    </source>
</evidence>
<evidence type="ECO:0000256" key="3">
    <source>
        <dbReference type="ARBA" id="ARBA00023163"/>
    </source>
</evidence>
<evidence type="ECO:0000259" key="6">
    <source>
        <dbReference type="PROSITE" id="PS50043"/>
    </source>
</evidence>
<evidence type="ECO:0000256" key="1">
    <source>
        <dbReference type="ARBA" id="ARBA00023015"/>
    </source>
</evidence>
<keyword evidence="9" id="KW-1185">Reference proteome</keyword>
<dbReference type="PANTHER" id="PTHR43214">
    <property type="entry name" value="TWO-COMPONENT RESPONSE REGULATOR"/>
    <property type="match status" value="1"/>
</dbReference>
<dbReference type="Pfam" id="PF00072">
    <property type="entry name" value="Response_reg"/>
    <property type="match status" value="1"/>
</dbReference>
<dbReference type="PROSITE" id="PS50043">
    <property type="entry name" value="HTH_LUXR_2"/>
    <property type="match status" value="1"/>
</dbReference>
<dbReference type="InterPro" id="IPR000792">
    <property type="entry name" value="Tscrpt_reg_LuxR_C"/>
</dbReference>
<dbReference type="InterPro" id="IPR039420">
    <property type="entry name" value="WalR-like"/>
</dbReference>